<accession>A0A834MNS1</accession>
<dbReference type="Gene3D" id="1.25.10.10">
    <property type="entry name" value="Leucine-rich Repeat Variant"/>
    <property type="match status" value="1"/>
</dbReference>
<dbReference type="GO" id="GO:0007099">
    <property type="term" value="P:centriole replication"/>
    <property type="evidence" value="ECO:0007669"/>
    <property type="project" value="TreeGrafter"/>
</dbReference>
<dbReference type="Proteomes" id="UP000625711">
    <property type="component" value="Unassembled WGS sequence"/>
</dbReference>
<dbReference type="EMBL" id="JAACXV010000036">
    <property type="protein sequence ID" value="KAF7286139.1"/>
    <property type="molecule type" value="Genomic_DNA"/>
</dbReference>
<dbReference type="Pfam" id="PF14726">
    <property type="entry name" value="RTTN_N"/>
    <property type="match status" value="1"/>
</dbReference>
<protein>
    <recommendedName>
        <fullName evidence="1">Rotatin N-terminal domain-containing protein</fullName>
    </recommendedName>
</protein>
<dbReference type="PANTHER" id="PTHR31691">
    <property type="entry name" value="ROTATIN"/>
    <property type="match status" value="1"/>
</dbReference>
<dbReference type="PANTHER" id="PTHR31691:SF1">
    <property type="entry name" value="ROTATIN"/>
    <property type="match status" value="1"/>
</dbReference>
<dbReference type="GO" id="GO:0036064">
    <property type="term" value="C:ciliary basal body"/>
    <property type="evidence" value="ECO:0007669"/>
    <property type="project" value="InterPro"/>
</dbReference>
<comment type="caution">
    <text evidence="2">The sequence shown here is derived from an EMBL/GenBank/DDBJ whole genome shotgun (WGS) entry which is preliminary data.</text>
</comment>
<dbReference type="GO" id="GO:0010457">
    <property type="term" value="P:centriole-centriole cohesion"/>
    <property type="evidence" value="ECO:0007669"/>
    <property type="project" value="TreeGrafter"/>
</dbReference>
<reference evidence="2" key="1">
    <citation type="submission" date="2020-08" db="EMBL/GenBank/DDBJ databases">
        <title>Genome sequencing and assembly of the red palm weevil Rhynchophorus ferrugineus.</title>
        <authorList>
            <person name="Dias G.B."/>
            <person name="Bergman C.M."/>
            <person name="Manee M."/>
        </authorList>
    </citation>
    <scope>NUCLEOTIDE SEQUENCE</scope>
    <source>
        <strain evidence="2">AA-2017</strain>
        <tissue evidence="2">Whole larva</tissue>
    </source>
</reference>
<dbReference type="SUPFAM" id="SSF48371">
    <property type="entry name" value="ARM repeat"/>
    <property type="match status" value="1"/>
</dbReference>
<name>A0A834MNS1_RHYFE</name>
<dbReference type="GO" id="GO:0005813">
    <property type="term" value="C:centrosome"/>
    <property type="evidence" value="ECO:0007669"/>
    <property type="project" value="InterPro"/>
</dbReference>
<feature type="domain" description="Rotatin N-terminal" evidence="1">
    <location>
        <begin position="20"/>
        <end position="114"/>
    </location>
</feature>
<dbReference type="InterPro" id="IPR030791">
    <property type="entry name" value="Rotatin"/>
</dbReference>
<dbReference type="InterPro" id="IPR011989">
    <property type="entry name" value="ARM-like"/>
</dbReference>
<gene>
    <name evidence="2" type="ORF">GWI33_007388</name>
</gene>
<evidence type="ECO:0000313" key="2">
    <source>
        <dbReference type="EMBL" id="KAF7286139.1"/>
    </source>
</evidence>
<proteinExistence type="predicted"/>
<dbReference type="InterPro" id="IPR016024">
    <property type="entry name" value="ARM-type_fold"/>
</dbReference>
<dbReference type="GO" id="GO:0032053">
    <property type="term" value="P:ciliary basal body organization"/>
    <property type="evidence" value="ECO:0007669"/>
    <property type="project" value="TreeGrafter"/>
</dbReference>
<dbReference type="GO" id="GO:0005814">
    <property type="term" value="C:centriole"/>
    <property type="evidence" value="ECO:0007669"/>
    <property type="project" value="TreeGrafter"/>
</dbReference>
<evidence type="ECO:0000259" key="1">
    <source>
        <dbReference type="Pfam" id="PF14726"/>
    </source>
</evidence>
<dbReference type="InterPro" id="IPR029249">
    <property type="entry name" value="Rotatin_N"/>
</dbReference>
<sequence>MCEKYINVKYIEKLAHTIPEIRERALFYIVSKLDDGYKFNNDLAKSRAMLAHLFNWFLFEPCTHEMHVLNLIIKIIESDTGKLLVNHLGKSSIQLEIDKIKTYINPQYMSKLNEVQLTLLNVTDSSKHIPPLRCDFPLSHRSSQEDISPIVGSTATSIQGYVQQRSSLLQQIGQGQAEIGLEEHEEEGETYKIYIEEDELKNVSNIYVILKWQSLIETDRNVLQSVENSLRNSHNSSALFHSCEFFKNVLLHDFPAEIFLQRPGLVLIFYEYLQTCQSTQITNIILICLYQLTKELQKRISQNNIPCMQNTKIDNISNIIESNTGISSNRSENSTANSDYYIEESSQETEALQRNQIHIPYYCFQTMNIILKALMLKKQTLKECKLNINQPGINTALKLLTELHYLLYQSITDNLWKANPGLEHLKIFREFTNTFSIFGDTLDFFKIESLSSETNTTYRLTYLYLLSICSLWINKIKPSRSNILPKNFMTSISNSLLDVSIGCLFPSIHNCFLEYVLKYEAFSTTEEKDDLKKYEDVRQVCDGLTSTVLFQNNPGILTECIHLVEVALPSLLFHKSEWFIEKVIDIFSGKLYSFSKNDEFIVRRAHDIVLKLLGHLDVGIQRKVYELCHKKVMDNIGTKINLSSPKESGTQIFFLFHSDILTEIAVFGLNNEKVKQYAEDILMYILKSKQIMSKNLWMQCLEVLVPALPFLLCYANNNSALGRLIINLVDPDTSRSLLLPDIVMLKCNIQLLYSRDSQLRDEAFSRLCWLMASQENSREFLPKLNTIYDKALSNIFSIKNITDINKIGKTEHFYQPSSLNQVLEVLKSPNVEPVIRRSALNQVSVMMEDHLLHEIFLKSDGITIILDIMKTCLMERDFRDYPDSIIPIISILKSISLYHSSVRHSLSTNIDVLYYTLRGIFLFFTDDRIRQDGAMLLFLLIFQKFINGSPSMANFAIPIIFSKHLLLPVKCIFYMSSSTHLGEDIYSAIVKDKWSLSSIQLQWNIEKLGGIQNLINVESVELLNSNDIYTANDAEILKLTDFNLNNIKLSSIHYCVKKYLNVIQNATSHNAIIETVPILVSYLNFFVNISNLNNDSGYGELLAHPWEKTFVRFLEILPSSKEDINLLSSVFKVLICLVPFYKNEGNCWISDFIKNPQHCLLDLLIYDCNKDEEVKNLSQEFLNLITLCVLREHRYLDHYNVSVCKKHTNIGWNPLIKIITDNLVLNNTQHFYNLAYLDALLSCLVHLTASLGWTNCIPDSTPEKPIPQLISSLCELLTAFHCGKGPTAAISVMGLSISRNILLVLNHILGEIQHSKNKKWENCFFDDLNFTRSILALWTSRDVVLRAAAVQLFTNLAISPKSVKNIINDLQFHSGNIWDLAFSVLIDYSEASIVRENAALLLTNVTKNLFFIGDNKLSPRLNITSNDTEDQNPKEDILSLVHEYDFYNHVDIIFSSFFSLSNYSQAKSEVRIPDPCSSKHSDSTNSKSNETCINITTPGFINAFCGFLYNLVELDPDSICFNLQERRLIIPIFRTLCKPMMSADDNRSLDFYCNILEMDTNVCSILKKISCLNIDCLRTILHSECLIVMLELLNSKLYHTHLPELMYLRNMLWTEIFNLCTVLLEQLSEENGINIKSVESANTIIECIMAIDVEAFFDCLCESLSCLEFNDLQQAALQFFFSLLRIESYSFFESSNPKSKYSLKIILNTVTIPRKVTMSFINDNIENVPPTRRSTDLEKNSSQQFEKYKRNILEEVYFGKFIESPKNEYKGEEIEVSLVSSDGHTLLAGSELCKILFFLFEIASIKTDKNQQWAKKKSTVTLALASIVGLSEEAKNFALRNGLMEVLIKELRNYHINLSLESAENIRNIQDKKRLCPVLKNLDELIGLLTNFMIDCKQVKLVAINLSMVDIIHKLWIWFLIQKIYIVNVLRLLSVYTKDCKEACRSLSLTSAVPGSGPTKTPSNTSLLHAIIAVINKEMDQISKTHNLINLSLAFDVLQNCTNLLECRVLLSKSSLFLAVTKLHPAVTKRQSPWDKVELLWLTFMHSFTRYPEGQALVAKVDILEIIISLTSSNKLINREMALLVLRNIAFYQPNRARLLSSGEFLNILQTKIMTGTIKEKKTTVLTIWTLAANNQKAKLIFKSAKIDTKLENILKQSKLLGVTDGAFESEMLNMVQIVLDILRGTNKIR</sequence>
<keyword evidence="3" id="KW-1185">Reference proteome</keyword>
<dbReference type="OrthoDB" id="428850at2759"/>
<evidence type="ECO:0000313" key="3">
    <source>
        <dbReference type="Proteomes" id="UP000625711"/>
    </source>
</evidence>
<organism evidence="2 3">
    <name type="scientific">Rhynchophorus ferrugineus</name>
    <name type="common">Red palm weevil</name>
    <name type="synonym">Curculio ferrugineus</name>
    <dbReference type="NCBI Taxonomy" id="354439"/>
    <lineage>
        <taxon>Eukaryota</taxon>
        <taxon>Metazoa</taxon>
        <taxon>Ecdysozoa</taxon>
        <taxon>Arthropoda</taxon>
        <taxon>Hexapoda</taxon>
        <taxon>Insecta</taxon>
        <taxon>Pterygota</taxon>
        <taxon>Neoptera</taxon>
        <taxon>Endopterygota</taxon>
        <taxon>Coleoptera</taxon>
        <taxon>Polyphaga</taxon>
        <taxon>Cucujiformia</taxon>
        <taxon>Curculionidae</taxon>
        <taxon>Dryophthorinae</taxon>
        <taxon>Rhynchophorus</taxon>
    </lineage>
</organism>